<dbReference type="GO" id="GO:0008810">
    <property type="term" value="F:cellulase activity"/>
    <property type="evidence" value="ECO:0007669"/>
    <property type="project" value="UniProtKB-UniRule"/>
</dbReference>
<evidence type="ECO:0000256" key="3">
    <source>
        <dbReference type="ARBA" id="ARBA00022525"/>
    </source>
</evidence>
<dbReference type="PANTHER" id="PTHR33353">
    <property type="entry name" value="PUTATIVE (AFU_ORTHOLOGUE AFUA_1G12560)-RELATED"/>
    <property type="match status" value="1"/>
</dbReference>
<evidence type="ECO:0000256" key="7">
    <source>
        <dbReference type="SAM" id="SignalP"/>
    </source>
</evidence>
<dbReference type="Pfam" id="PF03443">
    <property type="entry name" value="AA9"/>
    <property type="match status" value="1"/>
</dbReference>
<name>A0AAV9X3C4_9PEZI</name>
<organism evidence="9 10">
    <name type="scientific">Orbilia ellipsospora</name>
    <dbReference type="NCBI Taxonomy" id="2528407"/>
    <lineage>
        <taxon>Eukaryota</taxon>
        <taxon>Fungi</taxon>
        <taxon>Dikarya</taxon>
        <taxon>Ascomycota</taxon>
        <taxon>Pezizomycotina</taxon>
        <taxon>Orbiliomycetes</taxon>
        <taxon>Orbiliales</taxon>
        <taxon>Orbiliaceae</taxon>
        <taxon>Orbilia</taxon>
    </lineage>
</organism>
<proteinExistence type="predicted"/>
<dbReference type="PANTHER" id="PTHR33353:SF32">
    <property type="entry name" value="ENDO-BETA-1,4-GLUCANASE D"/>
    <property type="match status" value="1"/>
</dbReference>
<evidence type="ECO:0000256" key="4">
    <source>
        <dbReference type="ARBA" id="ARBA00023157"/>
    </source>
</evidence>
<dbReference type="Proteomes" id="UP001365542">
    <property type="component" value="Unassembled WGS sequence"/>
</dbReference>
<feature type="chain" id="PRO_5043586668" description="AA9 family lytic polysaccharide monooxygenase" evidence="7">
    <location>
        <begin position="19"/>
        <end position="439"/>
    </location>
</feature>
<dbReference type="EC" id="1.14.99.56" evidence="5"/>
<keyword evidence="5" id="KW-0136">Cellulose degradation</keyword>
<gene>
    <name evidence="9" type="ORF">TWF694_003180</name>
</gene>
<feature type="signal peptide" evidence="7">
    <location>
        <begin position="1"/>
        <end position="18"/>
    </location>
</feature>
<dbReference type="GO" id="GO:0030248">
    <property type="term" value="F:cellulose binding"/>
    <property type="evidence" value="ECO:0007669"/>
    <property type="project" value="UniProtKB-UniRule"/>
</dbReference>
<feature type="region of interest" description="Disordered" evidence="6">
    <location>
        <begin position="400"/>
        <end position="419"/>
    </location>
</feature>
<keyword evidence="4 5" id="KW-1015">Disulfide bond</keyword>
<keyword evidence="3 5" id="KW-0964">Secreted</keyword>
<dbReference type="EMBL" id="JAVHJO010000012">
    <property type="protein sequence ID" value="KAK6532017.1"/>
    <property type="molecule type" value="Genomic_DNA"/>
</dbReference>
<dbReference type="GO" id="GO:0005576">
    <property type="term" value="C:extracellular region"/>
    <property type="evidence" value="ECO:0007669"/>
    <property type="project" value="UniProtKB-SubCell"/>
</dbReference>
<comment type="catalytic activity">
    <reaction evidence="5">
        <text>[(1-&gt;4)-beta-D-glucosyl]n+m + reduced acceptor + O2 = 4-dehydro-beta-D-glucosyl-[(1-&gt;4)-beta-D-glucosyl]n-1 + [(1-&gt;4)-beta-D-glucosyl]m + acceptor + H2O.</text>
        <dbReference type="EC" id="1.14.99.56"/>
    </reaction>
</comment>
<feature type="domain" description="Auxiliary Activity family 9 catalytic" evidence="8">
    <location>
        <begin position="19"/>
        <end position="235"/>
    </location>
</feature>
<dbReference type="InterPro" id="IPR049892">
    <property type="entry name" value="AA9"/>
</dbReference>
<evidence type="ECO:0000256" key="2">
    <source>
        <dbReference type="ARBA" id="ARBA00004613"/>
    </source>
</evidence>
<sequence>MKYTPIFNGLLLATAAAAHHVLTNFMVDDIHQTNVLRQPGTVSPIINPNDQNLACGTPPDNGQGMRGTEKAVIQPGSNLTFEWHTNWSASVSGPEGVTDISHKGPCAIYMRKVDDSVTAIANDLRQPGWFKIWEDGVDKDGVFCTTRMRKNGGFFSGTVPKHLENGDYLVRAETVTLNNAEPPEDQPQWYIGCAQITLKNSKAPFVTPYTIPIPSGDYANLNMPGLRYNIWYPTRSNFSDYGPVPGPAVFNGGENSFESPNNGRTQTSQIDLMSTSSLPNCFSTIPWPQSSCGSTSDTITSTITVTTKIPTCGSTTTVTVKLTGNPIYSTIDQTTTSAITLTTMRTVRIPVTRTIYLTGTPTTFANPPIYEGSRQSGHHYKTVTVTNFVSITKIVYPNHDPSNTEMEAEPAATKDATSTMVSTSSYQSRVFGPTFQYRH</sequence>
<dbReference type="AlphaFoldDB" id="A0AAV9X3C4"/>
<dbReference type="InterPro" id="IPR005103">
    <property type="entry name" value="AA9_LPMO"/>
</dbReference>
<comment type="function">
    <text evidence="5">Lytic polysaccharide monooxygenase (LMPO) that depolymerizes crystalline and amorphous polysaccharides via the oxidation of scissile alpha- or beta-(1-4)-glycosidic bonds, yielding C1 and/or C4 oxidation products. Catalysis by LPMOs requires the reduction of the active-site copper from Cu(II) to Cu(I) by a reducing agent and H(2)O(2) or O(2) as a cosubstrate.</text>
</comment>
<comment type="domain">
    <text evidence="5">Has a modular structure: an endo-beta-1,4-glucanase catalytic module at the N-terminus, a linker rich in serines and threonines, and a C-terminal carbohydrate-binding module (CBM).</text>
</comment>
<comment type="subcellular location">
    <subcellularLocation>
        <location evidence="2 5">Secreted</location>
    </subcellularLocation>
</comment>
<keyword evidence="10" id="KW-1185">Reference proteome</keyword>
<evidence type="ECO:0000256" key="5">
    <source>
        <dbReference type="RuleBase" id="RU368122"/>
    </source>
</evidence>
<protein>
    <recommendedName>
        <fullName evidence="5">AA9 family lytic polysaccharide monooxygenase</fullName>
        <ecNumber evidence="5">1.14.99.56</ecNumber>
    </recommendedName>
    <alternativeName>
        <fullName evidence="5">Endo-beta-1,4-glucanase</fullName>
    </alternativeName>
    <alternativeName>
        <fullName evidence="5">Glycosyl hydrolase 61 family protein</fullName>
    </alternativeName>
</protein>
<reference evidence="9 10" key="1">
    <citation type="submission" date="2019-10" db="EMBL/GenBank/DDBJ databases">
        <authorList>
            <person name="Palmer J.M."/>
        </authorList>
    </citation>
    <scope>NUCLEOTIDE SEQUENCE [LARGE SCALE GENOMIC DNA]</scope>
    <source>
        <strain evidence="9 10">TWF694</strain>
    </source>
</reference>
<keyword evidence="7" id="KW-0732">Signal</keyword>
<dbReference type="Gene3D" id="2.70.50.70">
    <property type="match status" value="1"/>
</dbReference>
<evidence type="ECO:0000313" key="10">
    <source>
        <dbReference type="Proteomes" id="UP001365542"/>
    </source>
</evidence>
<dbReference type="GO" id="GO:0030245">
    <property type="term" value="P:cellulose catabolic process"/>
    <property type="evidence" value="ECO:0007669"/>
    <property type="project" value="UniProtKB-UniRule"/>
</dbReference>
<keyword evidence="5" id="KW-0119">Carbohydrate metabolism</keyword>
<evidence type="ECO:0000259" key="8">
    <source>
        <dbReference type="Pfam" id="PF03443"/>
    </source>
</evidence>
<evidence type="ECO:0000256" key="1">
    <source>
        <dbReference type="ARBA" id="ARBA00001973"/>
    </source>
</evidence>
<comment type="cofactor">
    <cofactor evidence="1">
        <name>Cu(2+)</name>
        <dbReference type="ChEBI" id="CHEBI:29036"/>
    </cofactor>
</comment>
<keyword evidence="5" id="KW-0624">Polysaccharide degradation</keyword>
<comment type="caution">
    <text evidence="9">The sequence shown here is derived from an EMBL/GenBank/DDBJ whole genome shotgun (WGS) entry which is preliminary data.</text>
</comment>
<evidence type="ECO:0000256" key="6">
    <source>
        <dbReference type="SAM" id="MobiDB-lite"/>
    </source>
</evidence>
<accession>A0AAV9X3C4</accession>
<evidence type="ECO:0000313" key="9">
    <source>
        <dbReference type="EMBL" id="KAK6532017.1"/>
    </source>
</evidence>